<dbReference type="Pfam" id="PF00067">
    <property type="entry name" value="p450"/>
    <property type="match status" value="1"/>
</dbReference>
<comment type="pathway">
    <text evidence="2">Secondary metabolite biosynthesis.</text>
</comment>
<keyword evidence="6 8" id="KW-0408">Iron</keyword>
<dbReference type="PRINTS" id="PR00385">
    <property type="entry name" value="P450"/>
</dbReference>
<keyword evidence="3 8" id="KW-0349">Heme</keyword>
<keyword evidence="7" id="KW-0503">Monooxygenase</keyword>
<comment type="caution">
    <text evidence="10">The sequence shown here is derived from an EMBL/GenBank/DDBJ whole genome shotgun (WGS) entry which is preliminary data.</text>
</comment>
<evidence type="ECO:0000313" key="10">
    <source>
        <dbReference type="EMBL" id="KZL63281.1"/>
    </source>
</evidence>
<dbReference type="STRING" id="1573173.A0A166LA86"/>
<evidence type="ECO:0000256" key="4">
    <source>
        <dbReference type="ARBA" id="ARBA00022723"/>
    </source>
</evidence>
<dbReference type="GO" id="GO:0005506">
    <property type="term" value="F:iron ion binding"/>
    <property type="evidence" value="ECO:0007669"/>
    <property type="project" value="InterPro"/>
</dbReference>
<dbReference type="InterPro" id="IPR036396">
    <property type="entry name" value="Cyt_P450_sf"/>
</dbReference>
<proteinExistence type="predicted"/>
<evidence type="ECO:0000256" key="5">
    <source>
        <dbReference type="ARBA" id="ARBA00023002"/>
    </source>
</evidence>
<organism evidence="10 11">
    <name type="scientific">Colletotrichum incanum</name>
    <name type="common">Soybean anthracnose fungus</name>
    <dbReference type="NCBI Taxonomy" id="1573173"/>
    <lineage>
        <taxon>Eukaryota</taxon>
        <taxon>Fungi</taxon>
        <taxon>Dikarya</taxon>
        <taxon>Ascomycota</taxon>
        <taxon>Pezizomycotina</taxon>
        <taxon>Sordariomycetes</taxon>
        <taxon>Hypocreomycetidae</taxon>
        <taxon>Glomerellales</taxon>
        <taxon>Glomerellaceae</taxon>
        <taxon>Colletotrichum</taxon>
        <taxon>Colletotrichum spaethianum species complex</taxon>
    </lineage>
</organism>
<dbReference type="Gene3D" id="1.10.630.10">
    <property type="entry name" value="Cytochrome P450"/>
    <property type="match status" value="1"/>
</dbReference>
<evidence type="ECO:0000256" key="7">
    <source>
        <dbReference type="ARBA" id="ARBA00023033"/>
    </source>
</evidence>
<dbReference type="InterPro" id="IPR050121">
    <property type="entry name" value="Cytochrome_P450_monoxygenase"/>
</dbReference>
<dbReference type="InterPro" id="IPR001128">
    <property type="entry name" value="Cyt_P450"/>
</dbReference>
<accession>A0A166LA86</accession>
<keyword evidence="4 8" id="KW-0479">Metal-binding</keyword>
<feature type="binding site" description="axial binding residue" evidence="8">
    <location>
        <position position="477"/>
    </location>
    <ligand>
        <name>heme</name>
        <dbReference type="ChEBI" id="CHEBI:30413"/>
    </ligand>
    <ligandPart>
        <name>Fe</name>
        <dbReference type="ChEBI" id="CHEBI:18248"/>
    </ligandPart>
</feature>
<dbReference type="GO" id="GO:0004497">
    <property type="term" value="F:monooxygenase activity"/>
    <property type="evidence" value="ECO:0007669"/>
    <property type="project" value="UniProtKB-KW"/>
</dbReference>
<dbReference type="GO" id="GO:0020037">
    <property type="term" value="F:heme binding"/>
    <property type="evidence" value="ECO:0007669"/>
    <property type="project" value="InterPro"/>
</dbReference>
<evidence type="ECO:0000256" key="8">
    <source>
        <dbReference type="PIRSR" id="PIRSR602401-1"/>
    </source>
</evidence>
<name>A0A166LA86_COLIC</name>
<dbReference type="EMBL" id="LFIW01002831">
    <property type="protein sequence ID" value="KZL63281.1"/>
    <property type="molecule type" value="Genomic_DNA"/>
</dbReference>
<comment type="cofactor">
    <cofactor evidence="1 8">
        <name>heme</name>
        <dbReference type="ChEBI" id="CHEBI:30413"/>
    </cofactor>
</comment>
<keyword evidence="9" id="KW-0812">Transmembrane</keyword>
<gene>
    <name evidence="10" type="ORF">CI238_11977</name>
</gene>
<reference evidence="10 11" key="1">
    <citation type="submission" date="2015-06" db="EMBL/GenBank/DDBJ databases">
        <title>Survival trade-offs in plant roots during colonization by closely related pathogenic and mutualistic fungi.</title>
        <authorList>
            <person name="Hacquard S."/>
            <person name="Kracher B."/>
            <person name="Hiruma K."/>
            <person name="Weinman A."/>
            <person name="Muench P."/>
            <person name="Garrido Oter R."/>
            <person name="Ver Loren van Themaat E."/>
            <person name="Dallerey J.-F."/>
            <person name="Damm U."/>
            <person name="Henrissat B."/>
            <person name="Lespinet O."/>
            <person name="Thon M."/>
            <person name="Kemen E."/>
            <person name="McHardy A.C."/>
            <person name="Schulze-Lefert P."/>
            <person name="O'Connell R.J."/>
        </authorList>
    </citation>
    <scope>NUCLEOTIDE SEQUENCE [LARGE SCALE GENOMIC DNA]</scope>
    <source>
        <strain evidence="10 11">MAFF 238704</strain>
    </source>
</reference>
<protein>
    <submittedName>
        <fullName evidence="10">Cytochrome p450 71b25</fullName>
    </submittedName>
</protein>
<evidence type="ECO:0000256" key="9">
    <source>
        <dbReference type="SAM" id="Phobius"/>
    </source>
</evidence>
<keyword evidence="9" id="KW-0472">Membrane</keyword>
<evidence type="ECO:0000256" key="1">
    <source>
        <dbReference type="ARBA" id="ARBA00001971"/>
    </source>
</evidence>
<dbReference type="AlphaFoldDB" id="A0A166LA86"/>
<dbReference type="GO" id="GO:0016705">
    <property type="term" value="F:oxidoreductase activity, acting on paired donors, with incorporation or reduction of molecular oxygen"/>
    <property type="evidence" value="ECO:0007669"/>
    <property type="project" value="InterPro"/>
</dbReference>
<feature type="transmembrane region" description="Helical" evidence="9">
    <location>
        <begin position="12"/>
        <end position="31"/>
    </location>
</feature>
<dbReference type="SUPFAM" id="SSF48264">
    <property type="entry name" value="Cytochrome P450"/>
    <property type="match status" value="1"/>
</dbReference>
<dbReference type="Proteomes" id="UP000076584">
    <property type="component" value="Unassembled WGS sequence"/>
</dbReference>
<keyword evidence="11" id="KW-1185">Reference proteome</keyword>
<dbReference type="PANTHER" id="PTHR24305">
    <property type="entry name" value="CYTOCHROME P450"/>
    <property type="match status" value="1"/>
</dbReference>
<dbReference type="CDD" id="cd11051">
    <property type="entry name" value="CYP59-like"/>
    <property type="match status" value="1"/>
</dbReference>
<dbReference type="PANTHER" id="PTHR24305:SF107">
    <property type="entry name" value="P450, PUTATIVE (EUROFUNG)-RELATED"/>
    <property type="match status" value="1"/>
</dbReference>
<evidence type="ECO:0000256" key="3">
    <source>
        <dbReference type="ARBA" id="ARBA00022617"/>
    </source>
</evidence>
<evidence type="ECO:0000313" key="11">
    <source>
        <dbReference type="Proteomes" id="UP000076584"/>
    </source>
</evidence>
<dbReference type="PRINTS" id="PR00463">
    <property type="entry name" value="EP450I"/>
</dbReference>
<keyword evidence="9" id="KW-1133">Transmembrane helix</keyword>
<evidence type="ECO:0000256" key="6">
    <source>
        <dbReference type="ARBA" id="ARBA00023004"/>
    </source>
</evidence>
<sequence>MGLHNNPEIWQLIATGIALTFIYAAFALYRARRFFRLLQRRGLPMPPHHPIWGHLKLVSEILRELPPDLMPSAVIAHEIRIRYPQLDQAFYLDQWPLAKPILFILSPDGARQVTQGQSLLKEPGQHKFLKPLTGGYDLDTMEGDEWKFWHNVFSPGFRVSNIAALVPSLAEMASTFCDRLRQSARKDEIVFLSPMALDLTMDFSGKAIMDHDLHCQTGYNDFAAAMASQLSWLHYRGSSPLKDLNFIRPLVHRYNTWRMDSYINKVLSENMKFSEKKQISSVSILGTANLPQKKDYAQVLPDVIRSQIKFMMLAGYDTTGSSIVFMTNLLSKHPDVLARVRAEHNDVFGPDITAVQRLISSQPKLLNQLSYTTAVIKEALRIYPPGATTRMGNHDFHLMIDAKPVGHKEPNTARSILTLPTKGCNVVVSHYAIHHNPRYWVRPSDFIPDRWLKLDKDDPLQPPANGWRPFERGPRSCIGQEMALTEIKMVCAMTAREFGFKSAYEETGQHEKYHGDSVYLVTRGGAANPSGLFPCQISFAKG</sequence>
<keyword evidence="5" id="KW-0560">Oxidoreductase</keyword>
<dbReference type="InterPro" id="IPR002401">
    <property type="entry name" value="Cyt_P450_E_grp-I"/>
</dbReference>
<evidence type="ECO:0000256" key="2">
    <source>
        <dbReference type="ARBA" id="ARBA00005179"/>
    </source>
</evidence>